<evidence type="ECO:0000313" key="2">
    <source>
        <dbReference type="Proteomes" id="UP000061432"/>
    </source>
</evidence>
<dbReference type="AlphaFoldDB" id="A0A0C6FPX9"/>
<dbReference type="KEGG" id="maqu:Maq22A_c21575"/>
<organism evidence="1 2">
    <name type="scientific">Methylobacterium aquaticum</name>
    <dbReference type="NCBI Taxonomy" id="270351"/>
    <lineage>
        <taxon>Bacteria</taxon>
        <taxon>Pseudomonadati</taxon>
        <taxon>Pseudomonadota</taxon>
        <taxon>Alphaproteobacteria</taxon>
        <taxon>Hyphomicrobiales</taxon>
        <taxon>Methylobacteriaceae</taxon>
        <taxon>Methylobacterium</taxon>
    </lineage>
</organism>
<dbReference type="RefSeq" id="WP_244533346.1">
    <property type="nucleotide sequence ID" value="NZ_AP014704.1"/>
</dbReference>
<protein>
    <submittedName>
        <fullName evidence="1">Uncharacterized protein</fullName>
    </submittedName>
</protein>
<sequence length="479" mass="50184">MATSHRAPRSTKGETRVIVDLILSRGAIEPARAWAIGFDPADYDPAQRRRTTGTAAACVDRNTGASEPIAELDPRDGLAAAPAGEACGGLPTARVVRMTGFSPQEVRAADPRYETRSDSGRLRRNLRPMREHMSAPGQVRFSGNTVVLSRVATRRTSENPMTTRFFPRAGRLLAALGLIASASLALAAEAAFPPAGSVGLVPPPGMTPAKAFAGFEHRSGASILIAEMPAEAYGPLVEKFTPEALRATGFEAREAGMPLGVAGGEGRVLRGRQAANGLAYAKWVAVVRGGAATGLVTVQVSEAARGQVPDEAVEAALSTIAFRSPGSLADQMAALPYSVGDLAGFRPVRTLMGNALMLTDGPKDIDPDGVQPMIVVAPSLGRAAVPTGQEGAFARKALASFREIKDVMVTGEERTSRDGAVVHRLRAAGVDPKSGRAVVLTQTIRFDPAGYLRILGLAPADWTEALARAERVAASVTMR</sequence>
<proteinExistence type="predicted"/>
<name>A0A0C6FPX9_9HYPH</name>
<gene>
    <name evidence="1" type="ORF">Maq22A_c21575</name>
</gene>
<dbReference type="EMBL" id="AP014704">
    <property type="protein sequence ID" value="BAQ47329.1"/>
    <property type="molecule type" value="Genomic_DNA"/>
</dbReference>
<reference evidence="1 2" key="1">
    <citation type="journal article" date="2015" name="Genome Announc.">
        <title>Complete Genome Sequence of Methylobacterium aquaticum Strain 22A, Isolated from Racomitrium japonicum Moss.</title>
        <authorList>
            <person name="Tani A."/>
            <person name="Ogura Y."/>
            <person name="Hayashi T."/>
            <person name="Kimbara K."/>
        </authorList>
    </citation>
    <scope>NUCLEOTIDE SEQUENCE [LARGE SCALE GENOMIC DNA]</scope>
    <source>
        <strain evidence="1 2">MA-22A</strain>
    </source>
</reference>
<reference evidence="2" key="2">
    <citation type="submission" date="2015-01" db="EMBL/GenBank/DDBJ databases">
        <title>Complete genome sequence of Methylobacterium aquaticum strain 22A.</title>
        <authorList>
            <person name="Tani A."/>
            <person name="Ogura Y."/>
            <person name="Hayashi T."/>
        </authorList>
    </citation>
    <scope>NUCLEOTIDE SEQUENCE [LARGE SCALE GENOMIC DNA]</scope>
    <source>
        <strain evidence="2">MA-22A</strain>
    </source>
</reference>
<dbReference type="Proteomes" id="UP000061432">
    <property type="component" value="Chromosome"/>
</dbReference>
<accession>A0A0C6FPX9</accession>
<evidence type="ECO:0000313" key="1">
    <source>
        <dbReference type="EMBL" id="BAQ47329.1"/>
    </source>
</evidence>
<dbReference type="PATRIC" id="fig|270351.10.peg.4170"/>
<dbReference type="STRING" id="270351.Maq22A_c21575"/>